<reference evidence="2 3" key="1">
    <citation type="submission" date="2019-01" db="EMBL/GenBank/DDBJ databases">
        <title>Complete genome sequence of Cohnella hallensis HS21 isolated from Korean fir (Abies koreana) rhizospheric soil.</title>
        <authorList>
            <person name="Jiang L."/>
            <person name="Kang S.W."/>
            <person name="Kim S."/>
            <person name="Jung J."/>
            <person name="Kim C.Y."/>
            <person name="Kim D.H."/>
            <person name="Kim S.W."/>
            <person name="Lee J."/>
        </authorList>
    </citation>
    <scope>NUCLEOTIDE SEQUENCE [LARGE SCALE GENOMIC DNA]</scope>
    <source>
        <strain evidence="2 3">HS21</strain>
    </source>
</reference>
<sequence>MEDEIQEHRREHIRFELTTPLYAELSLLRVQEREIGSRSQRVMLNNISLGGCQFKTHLQIPLRDDVEWLLKLKLGHYLIQLKAVVVNVAEDEGLYLYGVKWILTGLEKQSFQYRLNEYLRIMLISSPHIYKLYQKIADRSNDGQFKQLDVSS</sequence>
<organism evidence="2 3">
    <name type="scientific">Cohnella abietis</name>
    <dbReference type="NCBI Taxonomy" id="2507935"/>
    <lineage>
        <taxon>Bacteria</taxon>
        <taxon>Bacillati</taxon>
        <taxon>Bacillota</taxon>
        <taxon>Bacilli</taxon>
        <taxon>Bacillales</taxon>
        <taxon>Paenibacillaceae</taxon>
        <taxon>Cohnella</taxon>
    </lineage>
</organism>
<evidence type="ECO:0000313" key="2">
    <source>
        <dbReference type="EMBL" id="BBI31759.1"/>
    </source>
</evidence>
<evidence type="ECO:0000259" key="1">
    <source>
        <dbReference type="Pfam" id="PF07238"/>
    </source>
</evidence>
<dbReference type="OrthoDB" id="2678592at2"/>
<keyword evidence="3" id="KW-1185">Reference proteome</keyword>
<dbReference type="InterPro" id="IPR009875">
    <property type="entry name" value="PilZ_domain"/>
</dbReference>
<dbReference type="Proteomes" id="UP000289856">
    <property type="component" value="Chromosome"/>
</dbReference>
<dbReference type="Gene3D" id="2.40.10.220">
    <property type="entry name" value="predicted glycosyltransferase like domains"/>
    <property type="match status" value="1"/>
</dbReference>
<dbReference type="EMBL" id="AP019400">
    <property type="protein sequence ID" value="BBI31759.1"/>
    <property type="molecule type" value="Genomic_DNA"/>
</dbReference>
<dbReference type="RefSeq" id="WP_130605787.1">
    <property type="nucleotide sequence ID" value="NZ_AP019400.1"/>
</dbReference>
<proteinExistence type="predicted"/>
<dbReference type="AlphaFoldDB" id="A0A3T1D167"/>
<dbReference type="Pfam" id="PF07238">
    <property type="entry name" value="PilZ"/>
    <property type="match status" value="1"/>
</dbReference>
<evidence type="ECO:0000313" key="3">
    <source>
        <dbReference type="Proteomes" id="UP000289856"/>
    </source>
</evidence>
<dbReference type="GO" id="GO:0035438">
    <property type="term" value="F:cyclic-di-GMP binding"/>
    <property type="evidence" value="ECO:0007669"/>
    <property type="project" value="InterPro"/>
</dbReference>
<gene>
    <name evidence="2" type="ORF">KCTCHS21_11580</name>
</gene>
<dbReference type="KEGG" id="cohn:KCTCHS21_11580"/>
<dbReference type="SUPFAM" id="SSF141371">
    <property type="entry name" value="PilZ domain-like"/>
    <property type="match status" value="1"/>
</dbReference>
<feature type="domain" description="PilZ" evidence="1">
    <location>
        <begin position="9"/>
        <end position="103"/>
    </location>
</feature>
<protein>
    <recommendedName>
        <fullName evidence="1">PilZ domain-containing protein</fullName>
    </recommendedName>
</protein>
<name>A0A3T1D167_9BACL</name>
<accession>A0A3T1D167</accession>